<organism evidence="2 3">
    <name type="scientific">Acer yangbiense</name>
    <dbReference type="NCBI Taxonomy" id="1000413"/>
    <lineage>
        <taxon>Eukaryota</taxon>
        <taxon>Viridiplantae</taxon>
        <taxon>Streptophyta</taxon>
        <taxon>Embryophyta</taxon>
        <taxon>Tracheophyta</taxon>
        <taxon>Spermatophyta</taxon>
        <taxon>Magnoliopsida</taxon>
        <taxon>eudicotyledons</taxon>
        <taxon>Gunneridae</taxon>
        <taxon>Pentapetalae</taxon>
        <taxon>rosids</taxon>
        <taxon>malvids</taxon>
        <taxon>Sapindales</taxon>
        <taxon>Sapindaceae</taxon>
        <taxon>Hippocastanoideae</taxon>
        <taxon>Acereae</taxon>
        <taxon>Acer</taxon>
    </lineage>
</organism>
<keyword evidence="3" id="KW-1185">Reference proteome</keyword>
<evidence type="ECO:0008006" key="4">
    <source>
        <dbReference type="Google" id="ProtNLM"/>
    </source>
</evidence>
<proteinExistence type="predicted"/>
<evidence type="ECO:0000256" key="1">
    <source>
        <dbReference type="SAM" id="MobiDB-lite"/>
    </source>
</evidence>
<dbReference type="EMBL" id="VAHF01000006">
    <property type="protein sequence ID" value="TXG60611.1"/>
    <property type="molecule type" value="Genomic_DNA"/>
</dbReference>
<dbReference type="PANTHER" id="PTHR37610">
    <property type="entry name" value="CCHC-TYPE DOMAIN-CONTAINING PROTEIN"/>
    <property type="match status" value="1"/>
</dbReference>
<name>A0A5C7HU63_9ROSI</name>
<comment type="caution">
    <text evidence="2">The sequence shown here is derived from an EMBL/GenBank/DDBJ whole genome shotgun (WGS) entry which is preliminary data.</text>
</comment>
<evidence type="ECO:0000313" key="3">
    <source>
        <dbReference type="Proteomes" id="UP000323000"/>
    </source>
</evidence>
<sequence>MIMSWLWNSMLPEISSTCTFSSTAKEVWEAIKQTYSKVRDAAQVFECKTKISATKQGEKPVTEYAILLKNLWQEMDHYQCLEMKCSEDAALLKKVQILGKDDLPSLNETISMVRAEEGRRGVMMNETPAIESSALLSNVGNMKKAMTEKQSHGDNGRADLSKTATNESIWRTIQQKGGHANFTSSNQCGMHEQGEFNREDFDGLKNLVESFGKSSGACSLALSVEDKDKDRSCLLDLSSTYFPSYPSPITPNTTPTVENTTPTAENTTPSPITPNTVESTPSSSSTRSLTKEKSVHNSTRPLQVYSRKKAIINEPVQVQELEPVPESGNERRDRKEEKKPERETAVVVAVVAETVACLAKVAPLSVAEPRFVTKPHSITVLLAVAQPSPSPSPHLWPSRTSGRRTHLTVAHLWSQVW</sequence>
<protein>
    <recommendedName>
        <fullName evidence="4">Retrotransposon gag domain-containing protein</fullName>
    </recommendedName>
</protein>
<feature type="compositionally biased region" description="Low complexity" evidence="1">
    <location>
        <begin position="250"/>
        <end position="288"/>
    </location>
</feature>
<dbReference type="Proteomes" id="UP000323000">
    <property type="component" value="Chromosome 6"/>
</dbReference>
<dbReference type="AlphaFoldDB" id="A0A5C7HU63"/>
<feature type="region of interest" description="Disordered" evidence="1">
    <location>
        <begin position="245"/>
        <end position="342"/>
    </location>
</feature>
<reference evidence="3" key="1">
    <citation type="journal article" date="2019" name="Gigascience">
        <title>De novo genome assembly of the endangered Acer yangbiense, a plant species with extremely small populations endemic to Yunnan Province, China.</title>
        <authorList>
            <person name="Yang J."/>
            <person name="Wariss H.M."/>
            <person name="Tao L."/>
            <person name="Zhang R."/>
            <person name="Yun Q."/>
            <person name="Hollingsworth P."/>
            <person name="Dao Z."/>
            <person name="Luo G."/>
            <person name="Guo H."/>
            <person name="Ma Y."/>
            <person name="Sun W."/>
        </authorList>
    </citation>
    <scope>NUCLEOTIDE SEQUENCE [LARGE SCALE GENOMIC DNA]</scope>
    <source>
        <strain evidence="3">cv. Malutang</strain>
    </source>
</reference>
<accession>A0A5C7HU63</accession>
<feature type="compositionally biased region" description="Basic and acidic residues" evidence="1">
    <location>
        <begin position="328"/>
        <end position="342"/>
    </location>
</feature>
<dbReference type="OrthoDB" id="1750575at2759"/>
<dbReference type="PANTHER" id="PTHR37610:SF92">
    <property type="entry name" value="RETROTRANSPOSON COPIA-LIKE N-TERMINAL DOMAIN-CONTAINING PROTEIN"/>
    <property type="match status" value="1"/>
</dbReference>
<evidence type="ECO:0000313" key="2">
    <source>
        <dbReference type="EMBL" id="TXG60611.1"/>
    </source>
</evidence>
<gene>
    <name evidence="2" type="ORF">EZV62_015184</name>
</gene>